<dbReference type="Pfam" id="PF08240">
    <property type="entry name" value="ADH_N"/>
    <property type="match status" value="1"/>
</dbReference>
<proteinExistence type="inferred from homology"/>
<evidence type="ECO:0000256" key="6">
    <source>
        <dbReference type="SAM" id="MobiDB-lite"/>
    </source>
</evidence>
<keyword evidence="4" id="KW-0862">Zinc</keyword>
<keyword evidence="3" id="KW-0479">Metal-binding</keyword>
<evidence type="ECO:0000256" key="3">
    <source>
        <dbReference type="ARBA" id="ARBA00022723"/>
    </source>
</evidence>
<dbReference type="Gene3D" id="3.40.50.720">
    <property type="entry name" value="NAD(P)-binding Rossmann-like Domain"/>
    <property type="match status" value="1"/>
</dbReference>
<feature type="domain" description="Alcohol dehydrogenase-like C-terminal" evidence="7">
    <location>
        <begin position="236"/>
        <end position="363"/>
    </location>
</feature>
<gene>
    <name evidence="9" type="ORF">CVO76_14535</name>
</gene>
<dbReference type="InterPro" id="IPR036291">
    <property type="entry name" value="NAD(P)-bd_dom_sf"/>
</dbReference>
<dbReference type="PANTHER" id="PTHR43880:SF12">
    <property type="entry name" value="ALCOHOL DEHYDROGENASE CLASS-3"/>
    <property type="match status" value="1"/>
</dbReference>
<evidence type="ECO:0000313" key="9">
    <source>
        <dbReference type="EMBL" id="AUZ88725.1"/>
    </source>
</evidence>
<dbReference type="SUPFAM" id="SSF51735">
    <property type="entry name" value="NAD(P)-binding Rossmann-fold domains"/>
    <property type="match status" value="1"/>
</dbReference>
<evidence type="ECO:0000313" key="10">
    <source>
        <dbReference type="Proteomes" id="UP000239187"/>
    </source>
</evidence>
<dbReference type="FunFam" id="3.40.50.720:FF:000003">
    <property type="entry name" value="S-(hydroxymethyl)glutathione dehydrogenase"/>
    <property type="match status" value="1"/>
</dbReference>
<dbReference type="GO" id="GO:0008270">
    <property type="term" value="F:zinc ion binding"/>
    <property type="evidence" value="ECO:0007669"/>
    <property type="project" value="TreeGrafter"/>
</dbReference>
<evidence type="ECO:0000256" key="4">
    <source>
        <dbReference type="ARBA" id="ARBA00022833"/>
    </source>
</evidence>
<evidence type="ECO:0000256" key="2">
    <source>
        <dbReference type="ARBA" id="ARBA00008072"/>
    </source>
</evidence>
<dbReference type="GO" id="GO:0046294">
    <property type="term" value="P:formaldehyde catabolic process"/>
    <property type="evidence" value="ECO:0007669"/>
    <property type="project" value="TreeGrafter"/>
</dbReference>
<dbReference type="InterPro" id="IPR013149">
    <property type="entry name" value="ADH-like_C"/>
</dbReference>
<keyword evidence="5" id="KW-0520">NAD</keyword>
<dbReference type="GO" id="GO:0005829">
    <property type="term" value="C:cytosol"/>
    <property type="evidence" value="ECO:0007669"/>
    <property type="project" value="TreeGrafter"/>
</dbReference>
<feature type="region of interest" description="Disordered" evidence="6">
    <location>
        <begin position="25"/>
        <end position="47"/>
    </location>
</feature>
<dbReference type="InterPro" id="IPR011032">
    <property type="entry name" value="GroES-like_sf"/>
</dbReference>
<dbReference type="InterPro" id="IPR013154">
    <property type="entry name" value="ADH-like_N"/>
</dbReference>
<evidence type="ECO:0000256" key="5">
    <source>
        <dbReference type="ARBA" id="ARBA00023027"/>
    </source>
</evidence>
<sequence length="404" mass="42266">MEGSALVKFCAAVICVRMTASAHSPSLWPHHRRTQRSARSARTYRHPSRRPFHTCDCDASSSLWRIPVRARSWSAWAPRGSAGRTRHVTGGDWTLPSPTVMRHGGAGTVGAIGDGVTDVEVGDHVILSVVYPCRRCTACLSGKSYVCSGSRSEECLLPDGSTPLSLDGGRVFPYLAVGSMSEYAVVPESGAICIPKNVPFDVASLLGCSVATGFGAVVNDAGVEAGASAVVVGTGGVGFSISMALRLVGANPIIAVDLSEEKLAAREFGATHTLQPSEGLAEEVRGLTGGEAAYAFEAIGRVQTMESLPSLIEAGSKAVIVGLPPKDSPVSIDALALGESGKPLIGSNFGSTVPGRDFPRLAALYLAGRLPVDRLISHPISLDDVNEAFDAMRRGERARSVIVF</sequence>
<evidence type="ECO:0000259" key="7">
    <source>
        <dbReference type="Pfam" id="PF00107"/>
    </source>
</evidence>
<dbReference type="Gene3D" id="3.90.180.10">
    <property type="entry name" value="Medium-chain alcohol dehydrogenases, catalytic domain"/>
    <property type="match status" value="1"/>
</dbReference>
<dbReference type="Pfam" id="PF00107">
    <property type="entry name" value="ADH_zinc_N"/>
    <property type="match status" value="1"/>
</dbReference>
<dbReference type="AlphaFoldDB" id="A0A2L0UHK4"/>
<evidence type="ECO:0000256" key="1">
    <source>
        <dbReference type="ARBA" id="ARBA00001947"/>
    </source>
</evidence>
<organism evidence="9 10">
    <name type="scientific">Arthrobacter agilis</name>
    <dbReference type="NCBI Taxonomy" id="37921"/>
    <lineage>
        <taxon>Bacteria</taxon>
        <taxon>Bacillati</taxon>
        <taxon>Actinomycetota</taxon>
        <taxon>Actinomycetes</taxon>
        <taxon>Micrococcales</taxon>
        <taxon>Micrococcaceae</taxon>
        <taxon>Arthrobacter</taxon>
    </lineage>
</organism>
<dbReference type="PANTHER" id="PTHR43880">
    <property type="entry name" value="ALCOHOL DEHYDROGENASE"/>
    <property type="match status" value="1"/>
</dbReference>
<name>A0A2L0UHK4_9MICC</name>
<dbReference type="SUPFAM" id="SSF50129">
    <property type="entry name" value="GroES-like"/>
    <property type="match status" value="2"/>
</dbReference>
<accession>A0A2L0UHK4</accession>
<evidence type="ECO:0000259" key="8">
    <source>
        <dbReference type="Pfam" id="PF08240"/>
    </source>
</evidence>
<reference evidence="9 10" key="1">
    <citation type="submission" date="2017-11" db="EMBL/GenBank/DDBJ databases">
        <title>Draft genome of Arthrobacter agilis strain UMCV2, a plant growth-promoting rhizobacterium and biocontrol capacity of phytopathogenic fungi.</title>
        <authorList>
            <person name="Martinez-Camara R."/>
            <person name="Santoyo G."/>
            <person name="Moreno-Hagelsieb G."/>
            <person name="Valencia-Cantero E."/>
        </authorList>
    </citation>
    <scope>NUCLEOTIDE SEQUENCE [LARGE SCALE GENOMIC DNA]</scope>
    <source>
        <strain evidence="9 10">UMCV2</strain>
    </source>
</reference>
<feature type="domain" description="Alcohol dehydrogenase-like N-terminal" evidence="8">
    <location>
        <begin position="87"/>
        <end position="195"/>
    </location>
</feature>
<comment type="cofactor">
    <cofactor evidence="1">
        <name>Zn(2+)</name>
        <dbReference type="ChEBI" id="CHEBI:29105"/>
    </cofactor>
</comment>
<comment type="similarity">
    <text evidence="2">Belongs to the zinc-containing alcohol dehydrogenase family.</text>
</comment>
<protein>
    <submittedName>
        <fullName evidence="9">Alcohol dehydrogenase</fullName>
    </submittedName>
</protein>
<dbReference type="EMBL" id="CP024915">
    <property type="protein sequence ID" value="AUZ88725.1"/>
    <property type="molecule type" value="Genomic_DNA"/>
</dbReference>
<dbReference type="GO" id="GO:0051903">
    <property type="term" value="F:S-(hydroxymethyl)glutathione dehydrogenase [NAD(P)+] activity"/>
    <property type="evidence" value="ECO:0007669"/>
    <property type="project" value="TreeGrafter"/>
</dbReference>
<dbReference type="Proteomes" id="UP000239187">
    <property type="component" value="Chromosome"/>
</dbReference>